<accession>A0ABP7AIB1</accession>
<dbReference type="InterPro" id="IPR028956">
    <property type="entry name" value="Imm51"/>
</dbReference>
<keyword evidence="2" id="KW-1185">Reference proteome</keyword>
<comment type="caution">
    <text evidence="1">The sequence shown here is derived from an EMBL/GenBank/DDBJ whole genome shotgun (WGS) entry which is preliminary data.</text>
</comment>
<evidence type="ECO:0000313" key="2">
    <source>
        <dbReference type="Proteomes" id="UP001501074"/>
    </source>
</evidence>
<evidence type="ECO:0008006" key="3">
    <source>
        <dbReference type="Google" id="ProtNLM"/>
    </source>
</evidence>
<proteinExistence type="predicted"/>
<protein>
    <recommendedName>
        <fullName evidence="3">Immunity protein 51 of polymorphic toxin system</fullName>
    </recommendedName>
</protein>
<reference evidence="2" key="1">
    <citation type="journal article" date="2019" name="Int. J. Syst. Evol. Microbiol.">
        <title>The Global Catalogue of Microorganisms (GCM) 10K type strain sequencing project: providing services to taxonomists for standard genome sequencing and annotation.</title>
        <authorList>
            <consortium name="The Broad Institute Genomics Platform"/>
            <consortium name="The Broad Institute Genome Sequencing Center for Infectious Disease"/>
            <person name="Wu L."/>
            <person name="Ma J."/>
        </authorList>
    </citation>
    <scope>NUCLEOTIDE SEQUENCE [LARGE SCALE GENOMIC DNA]</scope>
    <source>
        <strain evidence="2">JCM 16902</strain>
    </source>
</reference>
<gene>
    <name evidence="1" type="ORF">GCM10022223_59070</name>
</gene>
<organism evidence="1 2">
    <name type="scientific">Kineosporia mesophila</name>
    <dbReference type="NCBI Taxonomy" id="566012"/>
    <lineage>
        <taxon>Bacteria</taxon>
        <taxon>Bacillati</taxon>
        <taxon>Actinomycetota</taxon>
        <taxon>Actinomycetes</taxon>
        <taxon>Kineosporiales</taxon>
        <taxon>Kineosporiaceae</taxon>
        <taxon>Kineosporia</taxon>
    </lineage>
</organism>
<sequence>MDPLKLIETSPGNFSLIMNAGGTPADVVVGESGHEPNGYFWGGMAQWLVRTQVPEVEGRVKFDPEAGMFCAYGPDREALAVLGTALAAVVNAPDLLPALIAKGEAEGIDFDD</sequence>
<name>A0ABP7AIB1_9ACTN</name>
<evidence type="ECO:0000313" key="1">
    <source>
        <dbReference type="EMBL" id="GAA3632924.1"/>
    </source>
</evidence>
<dbReference type="EMBL" id="BAAAZO010000011">
    <property type="protein sequence ID" value="GAA3632924.1"/>
    <property type="molecule type" value="Genomic_DNA"/>
</dbReference>
<dbReference type="Proteomes" id="UP001501074">
    <property type="component" value="Unassembled WGS sequence"/>
</dbReference>
<dbReference type="RefSeq" id="WP_231483881.1">
    <property type="nucleotide sequence ID" value="NZ_BAAAZO010000011.1"/>
</dbReference>
<dbReference type="Pfam" id="PF15595">
    <property type="entry name" value="Imm51"/>
    <property type="match status" value="1"/>
</dbReference>